<organism evidence="5 6">
    <name type="scientific">Chitinophaga tropicalis</name>
    <dbReference type="NCBI Taxonomy" id="2683588"/>
    <lineage>
        <taxon>Bacteria</taxon>
        <taxon>Pseudomonadati</taxon>
        <taxon>Bacteroidota</taxon>
        <taxon>Chitinophagia</taxon>
        <taxon>Chitinophagales</taxon>
        <taxon>Chitinophagaceae</taxon>
        <taxon>Chitinophaga</taxon>
    </lineage>
</organism>
<sequence>MKSTVLVFLLLPLGGFAQEIIKDSIYSEVLKEQRKIEIVLPDNYKPGSGERYEATYVTDGEWNTKIVAQLQRFVQIQRMPPNVIVSLPNTYVNGENMRGRDFTPTKANDLRYEGGADKFITFLKDELIPYVEKKYPIKGLRTLYGGSLGGVFGLYTFFKEPFLFQSYMLADPAFWWDNKYLIKMAADSLPVLPNAGRTLLITGREGEPMKYMMVKDMDSVFRAKAPATLHWKTLVYTGETHNSMLFKTVYDGFIYTYEGFARDAIKFHPMGGIVLKDKPFNLFCYPEEQLNNVRYTTDGTEPVLTSPAINRGVSPVTVSSQLIVKAFSVRDEYDKTTKGNFVIGETLRALPKLKNAKPGGLDTLAGHIDGFIEIKEPGYYLFALMHPDQETKVSIGDQQMFDFVPAKERDDVSYMLPLEKGFYPLHITYTAGKNAPEFRYIVPGKDEPEVIPAALQYHK</sequence>
<name>A0A7K1U0P8_9BACT</name>
<feature type="domain" description="GH29D-like beta-sandwich" evidence="4">
    <location>
        <begin position="276"/>
        <end position="335"/>
    </location>
</feature>
<comment type="caution">
    <text evidence="5">The sequence shown here is derived from an EMBL/GenBank/DDBJ whole genome shotgun (WGS) entry which is preliminary data.</text>
</comment>
<evidence type="ECO:0000256" key="1">
    <source>
        <dbReference type="ARBA" id="ARBA00005622"/>
    </source>
</evidence>
<evidence type="ECO:0000259" key="4">
    <source>
        <dbReference type="Pfam" id="PF13290"/>
    </source>
</evidence>
<feature type="signal peptide" evidence="3">
    <location>
        <begin position="1"/>
        <end position="17"/>
    </location>
</feature>
<dbReference type="InterPro" id="IPR000801">
    <property type="entry name" value="Esterase-like"/>
</dbReference>
<dbReference type="InterPro" id="IPR052558">
    <property type="entry name" value="Siderophore_Hydrolase_D"/>
</dbReference>
<feature type="chain" id="PRO_5029558733" description="GH29D-like beta-sandwich domain-containing protein" evidence="3">
    <location>
        <begin position="18"/>
        <end position="459"/>
    </location>
</feature>
<evidence type="ECO:0000313" key="5">
    <source>
        <dbReference type="EMBL" id="MVT07565.1"/>
    </source>
</evidence>
<keyword evidence="6" id="KW-1185">Reference proteome</keyword>
<dbReference type="RefSeq" id="WP_157304953.1">
    <property type="nucleotide sequence ID" value="NZ_WRXN01000001.1"/>
</dbReference>
<evidence type="ECO:0000256" key="2">
    <source>
        <dbReference type="ARBA" id="ARBA00022801"/>
    </source>
</evidence>
<dbReference type="Gene3D" id="3.40.50.1820">
    <property type="entry name" value="alpha/beta hydrolase"/>
    <property type="match status" value="1"/>
</dbReference>
<dbReference type="PANTHER" id="PTHR40841:SF2">
    <property type="entry name" value="SIDEROPHORE-DEGRADING ESTERASE (EUROFUNG)"/>
    <property type="match status" value="1"/>
</dbReference>
<dbReference type="EMBL" id="WRXN01000001">
    <property type="protein sequence ID" value="MVT07565.1"/>
    <property type="molecule type" value="Genomic_DNA"/>
</dbReference>
<dbReference type="InterPro" id="IPR059177">
    <property type="entry name" value="GH29D-like_dom"/>
</dbReference>
<protein>
    <recommendedName>
        <fullName evidence="4">GH29D-like beta-sandwich domain-containing protein</fullName>
    </recommendedName>
</protein>
<proteinExistence type="inferred from homology"/>
<dbReference type="InterPro" id="IPR029058">
    <property type="entry name" value="AB_hydrolase_fold"/>
</dbReference>
<dbReference type="PANTHER" id="PTHR40841">
    <property type="entry name" value="SIDEROPHORE TRIACETYLFUSARININE C ESTERASE"/>
    <property type="match status" value="1"/>
</dbReference>
<evidence type="ECO:0000256" key="3">
    <source>
        <dbReference type="SAM" id="SignalP"/>
    </source>
</evidence>
<reference evidence="5 6" key="1">
    <citation type="submission" date="2019-12" db="EMBL/GenBank/DDBJ databases">
        <title>Chitinophaga sp. strain ysch24 (GDMCC 1.1355), whole genome shotgun sequence.</title>
        <authorList>
            <person name="Zhang X."/>
        </authorList>
    </citation>
    <scope>NUCLEOTIDE SEQUENCE [LARGE SCALE GENOMIC DNA]</scope>
    <source>
        <strain evidence="6">ysch24</strain>
    </source>
</reference>
<gene>
    <name evidence="5" type="ORF">GO493_04775</name>
</gene>
<dbReference type="Proteomes" id="UP000461730">
    <property type="component" value="Unassembled WGS sequence"/>
</dbReference>
<keyword evidence="3" id="KW-0732">Signal</keyword>
<dbReference type="SUPFAM" id="SSF53474">
    <property type="entry name" value="alpha/beta-Hydrolases"/>
    <property type="match status" value="1"/>
</dbReference>
<dbReference type="Pfam" id="PF13290">
    <property type="entry name" value="CHB_HEX_C_1"/>
    <property type="match status" value="1"/>
</dbReference>
<keyword evidence="2" id="KW-0378">Hydrolase</keyword>
<dbReference type="Pfam" id="PF00756">
    <property type="entry name" value="Esterase"/>
    <property type="match status" value="1"/>
</dbReference>
<dbReference type="GO" id="GO:0016788">
    <property type="term" value="F:hydrolase activity, acting on ester bonds"/>
    <property type="evidence" value="ECO:0007669"/>
    <property type="project" value="TreeGrafter"/>
</dbReference>
<evidence type="ECO:0000313" key="6">
    <source>
        <dbReference type="Proteomes" id="UP000461730"/>
    </source>
</evidence>
<comment type="similarity">
    <text evidence="1">Belongs to the esterase D family.</text>
</comment>
<dbReference type="AlphaFoldDB" id="A0A7K1U0P8"/>
<accession>A0A7K1U0P8</accession>